<dbReference type="InterPro" id="IPR012337">
    <property type="entry name" value="RNaseH-like_sf"/>
</dbReference>
<evidence type="ECO:0000256" key="2">
    <source>
        <dbReference type="ARBA" id="ARBA00022801"/>
    </source>
</evidence>
<keyword evidence="7" id="KW-1185">Reference proteome</keyword>
<accession>A0A811N1B1</accession>
<evidence type="ECO:0000256" key="3">
    <source>
        <dbReference type="ARBA" id="ARBA00022839"/>
    </source>
</evidence>
<keyword evidence="1" id="KW-0540">Nuclease</keyword>
<protein>
    <recommendedName>
        <fullName evidence="5">Exonuclease domain-containing protein</fullName>
    </recommendedName>
</protein>
<organism evidence="6 7">
    <name type="scientific">Miscanthus lutarioriparius</name>
    <dbReference type="NCBI Taxonomy" id="422564"/>
    <lineage>
        <taxon>Eukaryota</taxon>
        <taxon>Viridiplantae</taxon>
        <taxon>Streptophyta</taxon>
        <taxon>Embryophyta</taxon>
        <taxon>Tracheophyta</taxon>
        <taxon>Spermatophyta</taxon>
        <taxon>Magnoliopsida</taxon>
        <taxon>Liliopsida</taxon>
        <taxon>Poales</taxon>
        <taxon>Poaceae</taxon>
        <taxon>PACMAD clade</taxon>
        <taxon>Panicoideae</taxon>
        <taxon>Andropogonodae</taxon>
        <taxon>Andropogoneae</taxon>
        <taxon>Saccharinae</taxon>
        <taxon>Miscanthus</taxon>
    </lineage>
</organism>
<dbReference type="InterPro" id="IPR013520">
    <property type="entry name" value="Ribonucl_H"/>
</dbReference>
<feature type="domain" description="Exonuclease" evidence="5">
    <location>
        <begin position="36"/>
        <end position="126"/>
    </location>
</feature>
<gene>
    <name evidence="6" type="ORF">NCGR_LOCUS10632</name>
</gene>
<dbReference type="GO" id="GO:0003676">
    <property type="term" value="F:nucleic acid binding"/>
    <property type="evidence" value="ECO:0007669"/>
    <property type="project" value="InterPro"/>
</dbReference>
<evidence type="ECO:0000313" key="6">
    <source>
        <dbReference type="EMBL" id="CAD6215369.1"/>
    </source>
</evidence>
<dbReference type="Proteomes" id="UP000604825">
    <property type="component" value="Unassembled WGS sequence"/>
</dbReference>
<dbReference type="PANTHER" id="PTHR23044">
    <property type="entry name" value="3'-5' EXONUCLEASE ERI1-RELATED"/>
    <property type="match status" value="1"/>
</dbReference>
<dbReference type="InterPro" id="IPR036397">
    <property type="entry name" value="RNaseH_sf"/>
</dbReference>
<evidence type="ECO:0000256" key="1">
    <source>
        <dbReference type="ARBA" id="ARBA00022722"/>
    </source>
</evidence>
<dbReference type="EMBL" id="CAJGYO010000002">
    <property type="protein sequence ID" value="CAD6215369.1"/>
    <property type="molecule type" value="Genomic_DNA"/>
</dbReference>
<dbReference type="InterPro" id="IPR051274">
    <property type="entry name" value="3-5_Exoribonuclease"/>
</dbReference>
<evidence type="ECO:0000313" key="7">
    <source>
        <dbReference type="Proteomes" id="UP000604825"/>
    </source>
</evidence>
<dbReference type="Pfam" id="PF00929">
    <property type="entry name" value="RNase_T"/>
    <property type="match status" value="1"/>
</dbReference>
<feature type="region of interest" description="Disordered" evidence="4">
    <location>
        <begin position="127"/>
        <end position="146"/>
    </location>
</feature>
<dbReference type="PANTHER" id="PTHR23044:SF61">
    <property type="entry name" value="3'-5' EXORIBONUCLEASE 1-RELATED"/>
    <property type="match status" value="1"/>
</dbReference>
<reference evidence="6" key="1">
    <citation type="submission" date="2020-10" db="EMBL/GenBank/DDBJ databases">
        <authorList>
            <person name="Han B."/>
            <person name="Lu T."/>
            <person name="Zhao Q."/>
            <person name="Huang X."/>
            <person name="Zhao Y."/>
        </authorList>
    </citation>
    <scope>NUCLEOTIDE SEQUENCE</scope>
</reference>
<dbReference type="SUPFAM" id="SSF53098">
    <property type="entry name" value="Ribonuclease H-like"/>
    <property type="match status" value="1"/>
</dbReference>
<evidence type="ECO:0000256" key="4">
    <source>
        <dbReference type="SAM" id="MobiDB-lite"/>
    </source>
</evidence>
<keyword evidence="2" id="KW-0378">Hydrolase</keyword>
<feature type="compositionally biased region" description="Gly residues" evidence="4">
    <location>
        <begin position="131"/>
        <end position="146"/>
    </location>
</feature>
<dbReference type="GO" id="GO:0000175">
    <property type="term" value="F:3'-5'-RNA exonuclease activity"/>
    <property type="evidence" value="ECO:0007669"/>
    <property type="project" value="InterPro"/>
</dbReference>
<name>A0A811N1B1_9POAL</name>
<comment type="caution">
    <text evidence="6">The sequence shown here is derived from an EMBL/GenBank/DDBJ whole genome shotgun (WGS) entry which is preliminary data.</text>
</comment>
<dbReference type="Gene3D" id="3.30.420.10">
    <property type="entry name" value="Ribonuclease H-like superfamily/Ribonuclease H"/>
    <property type="match status" value="1"/>
</dbReference>
<sequence length="182" mass="19849">MDMLPANKLKIHELTRHASFGDGKNNNKKSSSDQFVVVDLKATCWNRDDNKYGVSQEIIEFSSVLVDAATGHPMSSTFHEYVIPTEHHELSEFCKNYNGIKQEDVQRGNGAVTLSEALQLHEAWIQENNNGRGGGGGGGGGSGSGSGLDVNSSAAVVVVTWGNWDCRTMLKQECLRKDLRIP</sequence>
<proteinExistence type="predicted"/>
<evidence type="ECO:0000259" key="5">
    <source>
        <dbReference type="Pfam" id="PF00929"/>
    </source>
</evidence>
<dbReference type="InterPro" id="IPR047201">
    <property type="entry name" value="ERI-1_3'hExo-like"/>
</dbReference>
<dbReference type="AlphaFoldDB" id="A0A811N1B1"/>
<keyword evidence="3" id="KW-0269">Exonuclease</keyword>
<dbReference type="CDD" id="cd06133">
    <property type="entry name" value="ERI-1_3'hExo_like"/>
    <property type="match status" value="1"/>
</dbReference>
<dbReference type="OrthoDB" id="438618at2759"/>